<dbReference type="RefSeq" id="WP_273631006.1">
    <property type="nucleotide sequence ID" value="NZ_CP117167.1"/>
</dbReference>
<organism evidence="1 2">
    <name type="scientific">Mucilaginibacter jinjuensis</name>
    <dbReference type="NCBI Taxonomy" id="1176721"/>
    <lineage>
        <taxon>Bacteria</taxon>
        <taxon>Pseudomonadati</taxon>
        <taxon>Bacteroidota</taxon>
        <taxon>Sphingobacteriia</taxon>
        <taxon>Sphingobacteriales</taxon>
        <taxon>Sphingobacteriaceae</taxon>
        <taxon>Mucilaginibacter</taxon>
    </lineage>
</organism>
<gene>
    <name evidence="1" type="ORF">PQO05_02210</name>
</gene>
<name>A0ABY7T9F0_9SPHI</name>
<proteinExistence type="predicted"/>
<dbReference type="Proteomes" id="UP001216139">
    <property type="component" value="Chromosome"/>
</dbReference>
<dbReference type="EMBL" id="CP117167">
    <property type="protein sequence ID" value="WCT12745.1"/>
    <property type="molecule type" value="Genomic_DNA"/>
</dbReference>
<protein>
    <recommendedName>
        <fullName evidence="3">Addiction module component</fullName>
    </recommendedName>
</protein>
<reference evidence="1 2" key="1">
    <citation type="submission" date="2023-02" db="EMBL/GenBank/DDBJ databases">
        <title>Genome sequence of Mucilaginibacter jinjuensis strain KACC 16571.</title>
        <authorList>
            <person name="Kim S."/>
            <person name="Heo J."/>
            <person name="Kwon S.-W."/>
        </authorList>
    </citation>
    <scope>NUCLEOTIDE SEQUENCE [LARGE SCALE GENOMIC DNA]</scope>
    <source>
        <strain evidence="1 2">KACC 16571</strain>
    </source>
</reference>
<evidence type="ECO:0008006" key="3">
    <source>
        <dbReference type="Google" id="ProtNLM"/>
    </source>
</evidence>
<sequence length="73" mass="8570">MDVQTEKIELAKRLLETDDEELLQQIKVVFENHHVEENLPEHVKEGIQRSLKQASDGLLTPHDEVMKKYAKYL</sequence>
<keyword evidence="2" id="KW-1185">Reference proteome</keyword>
<evidence type="ECO:0000313" key="1">
    <source>
        <dbReference type="EMBL" id="WCT12745.1"/>
    </source>
</evidence>
<accession>A0ABY7T9F0</accession>
<evidence type="ECO:0000313" key="2">
    <source>
        <dbReference type="Proteomes" id="UP001216139"/>
    </source>
</evidence>